<comment type="similarity">
    <text evidence="1">In the C-terminal section; belongs to the transpeptidase family.</text>
</comment>
<dbReference type="InterPro" id="IPR013783">
    <property type="entry name" value="Ig-like_fold"/>
</dbReference>
<evidence type="ECO:0000256" key="18">
    <source>
        <dbReference type="SAM" id="Phobius"/>
    </source>
</evidence>
<keyword evidence="5" id="KW-0645">Protease</keyword>
<dbReference type="Pfam" id="PF00905">
    <property type="entry name" value="Transpeptidase"/>
    <property type="match status" value="1"/>
</dbReference>
<dbReference type="GO" id="GO:0008658">
    <property type="term" value="F:penicillin binding"/>
    <property type="evidence" value="ECO:0007669"/>
    <property type="project" value="InterPro"/>
</dbReference>
<dbReference type="Proteomes" id="UP000318521">
    <property type="component" value="Unassembled WGS sequence"/>
</dbReference>
<dbReference type="GO" id="GO:0009252">
    <property type="term" value="P:peptidoglycan biosynthetic process"/>
    <property type="evidence" value="ECO:0007669"/>
    <property type="project" value="UniProtKB-KW"/>
</dbReference>
<evidence type="ECO:0000256" key="14">
    <source>
        <dbReference type="ARBA" id="ARBA00023268"/>
    </source>
</evidence>
<keyword evidence="22" id="KW-1185">Reference proteome</keyword>
<evidence type="ECO:0000256" key="5">
    <source>
        <dbReference type="ARBA" id="ARBA00022670"/>
    </source>
</evidence>
<proteinExistence type="inferred from homology"/>
<name>A0A553ZWD6_9BACI</name>
<protein>
    <submittedName>
        <fullName evidence="21">PBP1A family penicillin-binding protein</fullName>
    </submittedName>
</protein>
<dbReference type="EMBL" id="VLXZ01000009">
    <property type="protein sequence ID" value="TSB45777.1"/>
    <property type="molecule type" value="Genomic_DNA"/>
</dbReference>
<evidence type="ECO:0000256" key="13">
    <source>
        <dbReference type="ARBA" id="ARBA00023136"/>
    </source>
</evidence>
<dbReference type="InterPro" id="IPR023346">
    <property type="entry name" value="Lysozyme-like_dom_sf"/>
</dbReference>
<feature type="domain" description="Glycosyl transferase family 51" evidence="20">
    <location>
        <begin position="62"/>
        <end position="237"/>
    </location>
</feature>
<keyword evidence="9" id="KW-0378">Hydrolase</keyword>
<dbReference type="SUPFAM" id="SSF53955">
    <property type="entry name" value="Lysozyme-like"/>
    <property type="match status" value="1"/>
</dbReference>
<keyword evidence="3" id="KW-1003">Cell membrane</keyword>
<dbReference type="OrthoDB" id="9766909at2"/>
<keyword evidence="7" id="KW-0808">Transferase</keyword>
<dbReference type="PANTHER" id="PTHR32282">
    <property type="entry name" value="BINDING PROTEIN TRANSPEPTIDASE, PUTATIVE-RELATED"/>
    <property type="match status" value="1"/>
</dbReference>
<keyword evidence="11" id="KW-0573">Peptidoglycan synthesis</keyword>
<dbReference type="InterPro" id="IPR001460">
    <property type="entry name" value="PCN-bd_Tpept"/>
</dbReference>
<keyword evidence="8 18" id="KW-0812">Transmembrane</keyword>
<dbReference type="SUPFAM" id="SSF56601">
    <property type="entry name" value="beta-lactamase/transpeptidase-like"/>
    <property type="match status" value="1"/>
</dbReference>
<organism evidence="21 22">
    <name type="scientific">Alkalicoccobacillus porphyridii</name>
    <dbReference type="NCBI Taxonomy" id="2597270"/>
    <lineage>
        <taxon>Bacteria</taxon>
        <taxon>Bacillati</taxon>
        <taxon>Bacillota</taxon>
        <taxon>Bacilli</taxon>
        <taxon>Bacillales</taxon>
        <taxon>Bacillaceae</taxon>
        <taxon>Alkalicoccobacillus</taxon>
    </lineage>
</organism>
<keyword evidence="12 18" id="KW-1133">Transmembrane helix</keyword>
<accession>A0A553ZWD6</accession>
<dbReference type="InterPro" id="IPR036950">
    <property type="entry name" value="PBP_transglycosylase"/>
</dbReference>
<evidence type="ECO:0000256" key="4">
    <source>
        <dbReference type="ARBA" id="ARBA00022645"/>
    </source>
</evidence>
<dbReference type="GO" id="GO:0006508">
    <property type="term" value="P:proteolysis"/>
    <property type="evidence" value="ECO:0007669"/>
    <property type="project" value="UniProtKB-KW"/>
</dbReference>
<comment type="catalytic activity">
    <reaction evidence="17">
        <text>[GlcNAc-(1-&gt;4)-Mur2Ac(oyl-L-Ala-gamma-D-Glu-L-Lys-D-Ala-D-Ala)](n)-di-trans,octa-cis-undecaprenyl diphosphate + beta-D-GlcNAc-(1-&gt;4)-Mur2Ac(oyl-L-Ala-gamma-D-Glu-L-Lys-D-Ala-D-Ala)-di-trans,octa-cis-undecaprenyl diphosphate = [GlcNAc-(1-&gt;4)-Mur2Ac(oyl-L-Ala-gamma-D-Glu-L-Lys-D-Ala-D-Ala)](n+1)-di-trans,octa-cis-undecaprenyl diphosphate + di-trans,octa-cis-undecaprenyl diphosphate + H(+)</text>
        <dbReference type="Rhea" id="RHEA:23708"/>
        <dbReference type="Rhea" id="RHEA-COMP:9602"/>
        <dbReference type="Rhea" id="RHEA-COMP:9603"/>
        <dbReference type="ChEBI" id="CHEBI:15378"/>
        <dbReference type="ChEBI" id="CHEBI:58405"/>
        <dbReference type="ChEBI" id="CHEBI:60033"/>
        <dbReference type="ChEBI" id="CHEBI:78435"/>
        <dbReference type="EC" id="2.4.99.28"/>
    </reaction>
</comment>
<dbReference type="PANTHER" id="PTHR32282:SF32">
    <property type="entry name" value="PENICILLIN-BINDING PROTEIN 2A"/>
    <property type="match status" value="1"/>
</dbReference>
<keyword evidence="15" id="KW-0961">Cell wall biogenesis/degradation</keyword>
<evidence type="ECO:0000256" key="11">
    <source>
        <dbReference type="ARBA" id="ARBA00022984"/>
    </source>
</evidence>
<evidence type="ECO:0000256" key="15">
    <source>
        <dbReference type="ARBA" id="ARBA00023316"/>
    </source>
</evidence>
<dbReference type="AlphaFoldDB" id="A0A553ZWD6"/>
<dbReference type="GO" id="GO:0071555">
    <property type="term" value="P:cell wall organization"/>
    <property type="evidence" value="ECO:0007669"/>
    <property type="project" value="UniProtKB-KW"/>
</dbReference>
<evidence type="ECO:0000259" key="20">
    <source>
        <dbReference type="Pfam" id="PF00912"/>
    </source>
</evidence>
<keyword evidence="14" id="KW-0511">Multifunctional enzyme</keyword>
<dbReference type="Gene3D" id="1.10.3810.10">
    <property type="entry name" value="Biosynthetic peptidoglycan transglycosylase-like"/>
    <property type="match status" value="1"/>
</dbReference>
<evidence type="ECO:0000256" key="8">
    <source>
        <dbReference type="ARBA" id="ARBA00022692"/>
    </source>
</evidence>
<evidence type="ECO:0000313" key="21">
    <source>
        <dbReference type="EMBL" id="TSB45777.1"/>
    </source>
</evidence>
<evidence type="ECO:0000256" key="12">
    <source>
        <dbReference type="ARBA" id="ARBA00022989"/>
    </source>
</evidence>
<feature type="transmembrane region" description="Helical" evidence="18">
    <location>
        <begin position="15"/>
        <end position="44"/>
    </location>
</feature>
<evidence type="ECO:0000256" key="7">
    <source>
        <dbReference type="ARBA" id="ARBA00022679"/>
    </source>
</evidence>
<reference evidence="21 22" key="1">
    <citation type="submission" date="2019-07" db="EMBL/GenBank/DDBJ databases">
        <authorList>
            <person name="Park Y.J."/>
            <person name="Jeong S.E."/>
            <person name="Jung H.S."/>
        </authorList>
    </citation>
    <scope>NUCLEOTIDE SEQUENCE [LARGE SCALE GENOMIC DNA]</scope>
    <source>
        <strain evidence="22">P16(2019)</strain>
    </source>
</reference>
<gene>
    <name evidence="21" type="ORF">FN960_14930</name>
</gene>
<evidence type="ECO:0000256" key="10">
    <source>
        <dbReference type="ARBA" id="ARBA00022960"/>
    </source>
</evidence>
<comment type="caution">
    <text evidence="21">The sequence shown here is derived from an EMBL/GenBank/DDBJ whole genome shotgun (WGS) entry which is preliminary data.</text>
</comment>
<keyword evidence="4" id="KW-0121">Carboxypeptidase</keyword>
<dbReference type="Gene3D" id="3.40.710.10">
    <property type="entry name" value="DD-peptidase/beta-lactamase superfamily"/>
    <property type="match status" value="1"/>
</dbReference>
<dbReference type="GO" id="GO:0008955">
    <property type="term" value="F:peptidoglycan glycosyltransferase activity"/>
    <property type="evidence" value="ECO:0007669"/>
    <property type="project" value="UniProtKB-EC"/>
</dbReference>
<evidence type="ECO:0000256" key="2">
    <source>
        <dbReference type="ARBA" id="ARBA00007739"/>
    </source>
</evidence>
<evidence type="ECO:0000256" key="6">
    <source>
        <dbReference type="ARBA" id="ARBA00022676"/>
    </source>
</evidence>
<evidence type="ECO:0000259" key="19">
    <source>
        <dbReference type="Pfam" id="PF00905"/>
    </source>
</evidence>
<dbReference type="InterPro" id="IPR050396">
    <property type="entry name" value="Glycosyltr_51/Transpeptidase"/>
</dbReference>
<dbReference type="InterPro" id="IPR012338">
    <property type="entry name" value="Beta-lactam/transpept-like"/>
</dbReference>
<dbReference type="Gene3D" id="2.60.40.10">
    <property type="entry name" value="Immunoglobulins"/>
    <property type="match status" value="1"/>
</dbReference>
<dbReference type="FunFam" id="1.10.3810.10:FF:000001">
    <property type="entry name" value="Penicillin-binding protein 1A"/>
    <property type="match status" value="1"/>
</dbReference>
<sequence>MLPVRKGGSTLLRKILTYVLLAGSALLTGLLVYAIVILAGNYVIDNEKLVMNNSSALVDESGNLITRVYVENRQPVSIDDIPEHVQEAFVAVEDNRFYEHSGIDFRSIGRAAYRNFAAGGKAEGGSTITQQLTKNVFLTNEKSWLRKIKEVFISINLERRYSKDEILEMYLNQIYFGHGAYGLQSASKLYFNKDVSELTVDEGALLAGLPKAPNSYSPINDIDRSKERRDLILTLMQNQGFITADESVRAKGKTIALDLQNPVKDEPLYTYIDMVMDEAESRYQLSQEELMTGGYRIVVPMDRSLQQTTYDLLQNDVYFPEGNEDAQASVMLMDSESGGVLAVQGGRDYVRLGLNRVNVKRSPGSTFKPISVYAPALESGVWSPYSMLRDELLAYDNYRPKNYNHQYQGELTMYDALVQSANAPAVWLLNELGINRSLDMIGKFGFKISDHRLAIALGGLREGVTPYQLTKAYRAFNEEGRIIEPYFIKELYDHSGEKIGAASPVQTEVISKQNAWNMTRMLESVITDGTGTAGTVQTPLAGKTGTTSFDGVEGGATDAWFVGYTPTVVGAVWMGYDTTNQDHYLREGSSYPTVLFKDIVNELPTELRDVAFEKPEGVDDLSPPVPLLAIEDLQAKMRVGGKGLLSVDLEWTASDDERVRYNIYEVHRGERERIASNVEGGSYTLSRLNPFSSKTYEVVPYDNQAGIEGEASNLAEAEFNLGFSLN</sequence>
<evidence type="ECO:0000256" key="9">
    <source>
        <dbReference type="ARBA" id="ARBA00022801"/>
    </source>
</evidence>
<dbReference type="NCBIfam" id="TIGR02074">
    <property type="entry name" value="PBP_1a_fam"/>
    <property type="match status" value="1"/>
</dbReference>
<dbReference type="Pfam" id="PF00912">
    <property type="entry name" value="Transgly"/>
    <property type="match status" value="1"/>
</dbReference>
<keyword evidence="13 18" id="KW-0472">Membrane</keyword>
<evidence type="ECO:0000256" key="1">
    <source>
        <dbReference type="ARBA" id="ARBA00007090"/>
    </source>
</evidence>
<dbReference type="GO" id="GO:0008360">
    <property type="term" value="P:regulation of cell shape"/>
    <property type="evidence" value="ECO:0007669"/>
    <property type="project" value="UniProtKB-KW"/>
</dbReference>
<feature type="domain" description="Penicillin-binding protein transpeptidase" evidence="19">
    <location>
        <begin position="329"/>
        <end position="600"/>
    </location>
</feature>
<dbReference type="GO" id="GO:0030288">
    <property type="term" value="C:outer membrane-bounded periplasmic space"/>
    <property type="evidence" value="ECO:0007669"/>
    <property type="project" value="TreeGrafter"/>
</dbReference>
<evidence type="ECO:0000256" key="16">
    <source>
        <dbReference type="ARBA" id="ARBA00034000"/>
    </source>
</evidence>
<keyword evidence="10" id="KW-0133">Cell shape</keyword>
<comment type="similarity">
    <text evidence="2">In the N-terminal section; belongs to the glycosyltransferase 51 family.</text>
</comment>
<dbReference type="GO" id="GO:0009002">
    <property type="term" value="F:serine-type D-Ala-D-Ala carboxypeptidase activity"/>
    <property type="evidence" value="ECO:0007669"/>
    <property type="project" value="UniProtKB-EC"/>
</dbReference>
<comment type="catalytic activity">
    <reaction evidence="16">
        <text>Preferential cleavage: (Ac)2-L-Lys-D-Ala-|-D-Ala. Also transpeptidation of peptidyl-alanyl moieties that are N-acyl substituents of D-alanine.</text>
        <dbReference type="EC" id="3.4.16.4"/>
    </reaction>
</comment>
<keyword evidence="6" id="KW-0328">Glycosyltransferase</keyword>
<evidence type="ECO:0000313" key="22">
    <source>
        <dbReference type="Proteomes" id="UP000318521"/>
    </source>
</evidence>
<evidence type="ECO:0000256" key="17">
    <source>
        <dbReference type="ARBA" id="ARBA00049902"/>
    </source>
</evidence>
<dbReference type="InterPro" id="IPR001264">
    <property type="entry name" value="Glyco_trans_51"/>
</dbReference>
<evidence type="ECO:0000256" key="3">
    <source>
        <dbReference type="ARBA" id="ARBA00022475"/>
    </source>
</evidence>